<evidence type="ECO:0000313" key="4">
    <source>
        <dbReference type="Proteomes" id="UP000005408"/>
    </source>
</evidence>
<dbReference type="SUPFAM" id="SSF117281">
    <property type="entry name" value="Kelch motif"/>
    <property type="match status" value="1"/>
</dbReference>
<dbReference type="Pfam" id="PF24681">
    <property type="entry name" value="Kelch_KLHDC2_KLHL20_DRC7"/>
    <property type="match status" value="1"/>
</dbReference>
<dbReference type="InterPro" id="IPR015915">
    <property type="entry name" value="Kelch-typ_b-propeller"/>
</dbReference>
<dbReference type="Gene3D" id="2.120.10.80">
    <property type="entry name" value="Kelch-type beta propeller"/>
    <property type="match status" value="1"/>
</dbReference>
<dbReference type="EnsemblMetazoa" id="G19039.1">
    <property type="protein sequence ID" value="G19039.1:cds"/>
    <property type="gene ID" value="G19039"/>
</dbReference>
<dbReference type="PANTHER" id="PTHR45632:SF3">
    <property type="entry name" value="KELCH-LIKE PROTEIN 32"/>
    <property type="match status" value="1"/>
</dbReference>
<dbReference type="InterPro" id="IPR011333">
    <property type="entry name" value="SKP1/BTB/POZ_sf"/>
</dbReference>
<keyword evidence="4" id="KW-1185">Reference proteome</keyword>
<keyword evidence="1" id="KW-0880">Kelch repeat</keyword>
<keyword evidence="2" id="KW-0677">Repeat</keyword>
<sequence>MSAVPDALETNLCLCSGMHNEMMLHRQVDNNKNNNKRAMENKNNMDGGAAMKAVTAYLSINPQCKKAMQEYLCTGQINENSVRYENIREYLTICSSIPNLRDLRDICVKKLVHNLDKRNMFEIFDLADEFDLAEVSCKCANEIVESIERAILFPKFLSLSNSQMESLVSSPMCKNKLCLRDALYQWWQCDAETRSQVYNDLKHQVDSNLFPVQKRQSEDRSYLVTFSLNQTVKNHYCPGGKVLDVQLGKEYSASMKKHLEMDPGFAVCCLQRDVSEPPYIFLSGGWQKSSRKMIEYDVIMNKWRVCSNMKNPRCFHTMEAANDKVYVFGGTNGSKNVSQIGEFDRKKNSWTVVGKLKWNVHSIISAVYGDMVYLFGGEQENGDSVSVIQVFDPSTKTVEIVGYLPVECSGGRCVVVGTSIYILTEQGHCIKYCVDKNESAMMASQPERRQKFGAFLQGSEICLTGGVDSQKNSQNNNFRYSIVGNTWSDASLTGNKSQSVCGQCLRNPEKYPYRHGTVNEIN</sequence>
<dbReference type="SMART" id="SM00612">
    <property type="entry name" value="Kelch"/>
    <property type="match status" value="3"/>
</dbReference>
<evidence type="ECO:0000256" key="2">
    <source>
        <dbReference type="ARBA" id="ARBA00022737"/>
    </source>
</evidence>
<organism evidence="3 4">
    <name type="scientific">Magallana gigas</name>
    <name type="common">Pacific oyster</name>
    <name type="synonym">Crassostrea gigas</name>
    <dbReference type="NCBI Taxonomy" id="29159"/>
    <lineage>
        <taxon>Eukaryota</taxon>
        <taxon>Metazoa</taxon>
        <taxon>Spiralia</taxon>
        <taxon>Lophotrochozoa</taxon>
        <taxon>Mollusca</taxon>
        <taxon>Bivalvia</taxon>
        <taxon>Autobranchia</taxon>
        <taxon>Pteriomorphia</taxon>
        <taxon>Ostreida</taxon>
        <taxon>Ostreoidea</taxon>
        <taxon>Ostreidae</taxon>
        <taxon>Magallana</taxon>
    </lineage>
</organism>
<dbReference type="InterPro" id="IPR006652">
    <property type="entry name" value="Kelch_1"/>
</dbReference>
<dbReference type="Gene3D" id="3.30.710.10">
    <property type="entry name" value="Potassium Channel Kv1.1, Chain A"/>
    <property type="match status" value="1"/>
</dbReference>
<dbReference type="PANTHER" id="PTHR45632">
    <property type="entry name" value="LD33804P"/>
    <property type="match status" value="1"/>
</dbReference>
<evidence type="ECO:0008006" key="5">
    <source>
        <dbReference type="Google" id="ProtNLM"/>
    </source>
</evidence>
<evidence type="ECO:0000256" key="1">
    <source>
        <dbReference type="ARBA" id="ARBA00022441"/>
    </source>
</evidence>
<name>A0A8W8JFX3_MAGGI</name>
<accession>A0A8W8JFX3</accession>
<proteinExistence type="predicted"/>
<dbReference type="AlphaFoldDB" id="A0A8W8JFX3"/>
<dbReference type="CDD" id="cd14733">
    <property type="entry name" value="BACK"/>
    <property type="match status" value="1"/>
</dbReference>
<protein>
    <recommendedName>
        <fullName evidence="5">BACK domain-containing protein</fullName>
    </recommendedName>
</protein>
<reference evidence="3" key="1">
    <citation type="submission" date="2022-08" db="UniProtKB">
        <authorList>
            <consortium name="EnsemblMetazoa"/>
        </authorList>
    </citation>
    <scope>IDENTIFICATION</scope>
    <source>
        <strain evidence="3">05x7-T-G4-1.051#20</strain>
    </source>
</reference>
<dbReference type="Proteomes" id="UP000005408">
    <property type="component" value="Unassembled WGS sequence"/>
</dbReference>
<evidence type="ECO:0000313" key="3">
    <source>
        <dbReference type="EnsemblMetazoa" id="G19039.1:cds"/>
    </source>
</evidence>